<sequence length="149" mass="16288">MAASIVKIFFCFLSSISNFASFAIFKGSAVLLVLAIQTLRVPGLALNVVLKNLQVLIKTGLESSWNLLTDVITSLVCGAFDLLKEGISSLLDASNESEGLRDSIKSALGRLIPEFFEELWGLIKNVVSDLWNNYKDALDYVLEKALSKS</sequence>
<evidence type="ECO:0000313" key="2">
    <source>
        <dbReference type="Proteomes" id="UP001180020"/>
    </source>
</evidence>
<name>A0AAV9D075_ACOCL</name>
<dbReference type="Proteomes" id="UP001180020">
    <property type="component" value="Unassembled WGS sequence"/>
</dbReference>
<reference evidence="1" key="2">
    <citation type="submission" date="2023-06" db="EMBL/GenBank/DDBJ databases">
        <authorList>
            <person name="Ma L."/>
            <person name="Liu K.-W."/>
            <person name="Li Z."/>
            <person name="Hsiao Y.-Y."/>
            <person name="Qi Y."/>
            <person name="Fu T."/>
            <person name="Tang G."/>
            <person name="Zhang D."/>
            <person name="Sun W.-H."/>
            <person name="Liu D.-K."/>
            <person name="Li Y."/>
            <person name="Chen G.-Z."/>
            <person name="Liu X.-D."/>
            <person name="Liao X.-Y."/>
            <person name="Jiang Y.-T."/>
            <person name="Yu X."/>
            <person name="Hao Y."/>
            <person name="Huang J."/>
            <person name="Zhao X.-W."/>
            <person name="Ke S."/>
            <person name="Chen Y.-Y."/>
            <person name="Wu W.-L."/>
            <person name="Hsu J.-L."/>
            <person name="Lin Y.-F."/>
            <person name="Huang M.-D."/>
            <person name="Li C.-Y."/>
            <person name="Huang L."/>
            <person name="Wang Z.-W."/>
            <person name="Zhao X."/>
            <person name="Zhong W.-Y."/>
            <person name="Peng D.-H."/>
            <person name="Ahmad S."/>
            <person name="Lan S."/>
            <person name="Zhang J.-S."/>
            <person name="Tsai W.-C."/>
            <person name="Van De Peer Y."/>
            <person name="Liu Z.-J."/>
        </authorList>
    </citation>
    <scope>NUCLEOTIDE SEQUENCE</scope>
    <source>
        <strain evidence="1">CP</strain>
        <tissue evidence="1">Leaves</tissue>
    </source>
</reference>
<keyword evidence="2" id="KW-1185">Reference proteome</keyword>
<accession>A0AAV9D075</accession>
<organism evidence="1 2">
    <name type="scientific">Acorus calamus</name>
    <name type="common">Sweet flag</name>
    <dbReference type="NCBI Taxonomy" id="4465"/>
    <lineage>
        <taxon>Eukaryota</taxon>
        <taxon>Viridiplantae</taxon>
        <taxon>Streptophyta</taxon>
        <taxon>Embryophyta</taxon>
        <taxon>Tracheophyta</taxon>
        <taxon>Spermatophyta</taxon>
        <taxon>Magnoliopsida</taxon>
        <taxon>Liliopsida</taxon>
        <taxon>Acoraceae</taxon>
        <taxon>Acorus</taxon>
    </lineage>
</organism>
<reference evidence="1" key="1">
    <citation type="journal article" date="2023" name="Nat. Commun.">
        <title>Diploid and tetraploid genomes of Acorus and the evolution of monocots.</title>
        <authorList>
            <person name="Ma L."/>
            <person name="Liu K.W."/>
            <person name="Li Z."/>
            <person name="Hsiao Y.Y."/>
            <person name="Qi Y."/>
            <person name="Fu T."/>
            <person name="Tang G.D."/>
            <person name="Zhang D."/>
            <person name="Sun W.H."/>
            <person name="Liu D.K."/>
            <person name="Li Y."/>
            <person name="Chen G.Z."/>
            <person name="Liu X.D."/>
            <person name="Liao X.Y."/>
            <person name="Jiang Y.T."/>
            <person name="Yu X."/>
            <person name="Hao Y."/>
            <person name="Huang J."/>
            <person name="Zhao X.W."/>
            <person name="Ke S."/>
            <person name="Chen Y.Y."/>
            <person name="Wu W.L."/>
            <person name="Hsu J.L."/>
            <person name="Lin Y.F."/>
            <person name="Huang M.D."/>
            <person name="Li C.Y."/>
            <person name="Huang L."/>
            <person name="Wang Z.W."/>
            <person name="Zhao X."/>
            <person name="Zhong W.Y."/>
            <person name="Peng D.H."/>
            <person name="Ahmad S."/>
            <person name="Lan S."/>
            <person name="Zhang J.S."/>
            <person name="Tsai W.C."/>
            <person name="Van de Peer Y."/>
            <person name="Liu Z.J."/>
        </authorList>
    </citation>
    <scope>NUCLEOTIDE SEQUENCE</scope>
    <source>
        <strain evidence="1">CP</strain>
    </source>
</reference>
<proteinExistence type="predicted"/>
<protein>
    <submittedName>
        <fullName evidence="1">Uncharacterized protein</fullName>
    </submittedName>
</protein>
<gene>
    <name evidence="1" type="ORF">QJS10_CPA16g00644</name>
</gene>
<dbReference type="EMBL" id="JAUJYO010000016">
    <property type="protein sequence ID" value="KAK1294906.1"/>
    <property type="molecule type" value="Genomic_DNA"/>
</dbReference>
<evidence type="ECO:0000313" key="1">
    <source>
        <dbReference type="EMBL" id="KAK1294906.1"/>
    </source>
</evidence>
<dbReference type="AlphaFoldDB" id="A0AAV9D075"/>
<comment type="caution">
    <text evidence="1">The sequence shown here is derived from an EMBL/GenBank/DDBJ whole genome shotgun (WGS) entry which is preliminary data.</text>
</comment>